<reference evidence="2" key="2">
    <citation type="submission" date="2020-09" db="EMBL/GenBank/DDBJ databases">
        <authorList>
            <person name="Sun Q."/>
            <person name="Zhou Y."/>
        </authorList>
    </citation>
    <scope>NUCLEOTIDE SEQUENCE</scope>
    <source>
        <strain evidence="2">CGMCC 4.7272</strain>
    </source>
</reference>
<feature type="region of interest" description="Disordered" evidence="1">
    <location>
        <begin position="67"/>
        <end position="86"/>
    </location>
</feature>
<evidence type="ECO:0000256" key="1">
    <source>
        <dbReference type="SAM" id="MobiDB-lite"/>
    </source>
</evidence>
<sequence length="86" mass="9802">MSDEKTTRLDMGDPLEWVAELGWMPGRTWKKMKNRWQSNWKNRWQSRVSEVVVEAVADRVLDVIEPMAGGMGPSSRCGTIGASNHR</sequence>
<protein>
    <submittedName>
        <fullName evidence="2">Uncharacterized protein</fullName>
    </submittedName>
</protein>
<name>A0A917P6U1_9ACTN</name>
<accession>A0A917P6U1</accession>
<evidence type="ECO:0000313" key="3">
    <source>
        <dbReference type="Proteomes" id="UP000625682"/>
    </source>
</evidence>
<dbReference type="AlphaFoldDB" id="A0A917P6U1"/>
<dbReference type="EMBL" id="BMMU01000038">
    <property type="protein sequence ID" value="GGJ64511.1"/>
    <property type="molecule type" value="Genomic_DNA"/>
</dbReference>
<organism evidence="2 3">
    <name type="scientific">Streptomyces lacrimifluminis</name>
    <dbReference type="NCBI Taxonomy" id="1500077"/>
    <lineage>
        <taxon>Bacteria</taxon>
        <taxon>Bacillati</taxon>
        <taxon>Actinomycetota</taxon>
        <taxon>Actinomycetes</taxon>
        <taxon>Kitasatosporales</taxon>
        <taxon>Streptomycetaceae</taxon>
        <taxon>Streptomyces</taxon>
    </lineage>
</organism>
<keyword evidence="3" id="KW-1185">Reference proteome</keyword>
<proteinExistence type="predicted"/>
<evidence type="ECO:0000313" key="2">
    <source>
        <dbReference type="EMBL" id="GGJ64511.1"/>
    </source>
</evidence>
<dbReference type="Proteomes" id="UP000625682">
    <property type="component" value="Unassembled WGS sequence"/>
</dbReference>
<reference evidence="2" key="1">
    <citation type="journal article" date="2014" name="Int. J. Syst. Evol. Microbiol.">
        <title>Complete genome sequence of Corynebacterium casei LMG S-19264T (=DSM 44701T), isolated from a smear-ripened cheese.</title>
        <authorList>
            <consortium name="US DOE Joint Genome Institute (JGI-PGF)"/>
            <person name="Walter F."/>
            <person name="Albersmeier A."/>
            <person name="Kalinowski J."/>
            <person name="Ruckert C."/>
        </authorList>
    </citation>
    <scope>NUCLEOTIDE SEQUENCE</scope>
    <source>
        <strain evidence="2">CGMCC 4.7272</strain>
    </source>
</reference>
<dbReference type="RefSeq" id="WP_189151622.1">
    <property type="nucleotide sequence ID" value="NZ_BAABER010000041.1"/>
</dbReference>
<gene>
    <name evidence="2" type="ORF">GCM10012282_72070</name>
</gene>
<comment type="caution">
    <text evidence="2">The sequence shown here is derived from an EMBL/GenBank/DDBJ whole genome shotgun (WGS) entry which is preliminary data.</text>
</comment>